<dbReference type="AlphaFoldDB" id="A0A370GL25"/>
<dbReference type="Proteomes" id="UP000255326">
    <property type="component" value="Unassembled WGS sequence"/>
</dbReference>
<dbReference type="GO" id="GO:0006508">
    <property type="term" value="P:proteolysis"/>
    <property type="evidence" value="ECO:0007669"/>
    <property type="project" value="UniProtKB-KW"/>
</dbReference>
<evidence type="ECO:0000256" key="2">
    <source>
        <dbReference type="ARBA" id="ARBA00022670"/>
    </source>
</evidence>
<dbReference type="PANTHER" id="PTHR13604:SF0">
    <property type="entry name" value="ABASIC SITE PROCESSING PROTEIN HMCES"/>
    <property type="match status" value="1"/>
</dbReference>
<dbReference type="GO" id="GO:0016829">
    <property type="term" value="F:lyase activity"/>
    <property type="evidence" value="ECO:0007669"/>
    <property type="project" value="UniProtKB-KW"/>
</dbReference>
<evidence type="ECO:0000256" key="3">
    <source>
        <dbReference type="ARBA" id="ARBA00022763"/>
    </source>
</evidence>
<dbReference type="Gene3D" id="3.90.1680.10">
    <property type="entry name" value="SOS response associated peptidase-like"/>
    <property type="match status" value="1"/>
</dbReference>
<evidence type="ECO:0000256" key="6">
    <source>
        <dbReference type="ARBA" id="ARBA00023125"/>
    </source>
</evidence>
<keyword evidence="6" id="KW-0238">DNA-binding</keyword>
<comment type="similarity">
    <text evidence="1 8">Belongs to the SOS response-associated peptidase family.</text>
</comment>
<reference evidence="9 10" key="1">
    <citation type="submission" date="2018-07" db="EMBL/GenBank/DDBJ databases">
        <title>Genomic Encyclopedia of Type Strains, Phase IV (KMG-IV): sequencing the most valuable type-strain genomes for metagenomic binning, comparative biology and taxonomic classification.</title>
        <authorList>
            <person name="Goeker M."/>
        </authorList>
    </citation>
    <scope>NUCLEOTIDE SEQUENCE [LARGE SCALE GENOMIC DNA]</scope>
    <source>
        <strain evidence="9 10">DSM 25281</strain>
    </source>
</reference>
<dbReference type="InterPro" id="IPR003738">
    <property type="entry name" value="SRAP"/>
</dbReference>
<dbReference type="EMBL" id="QQAY01000004">
    <property type="protein sequence ID" value="RDI43074.1"/>
    <property type="molecule type" value="Genomic_DNA"/>
</dbReference>
<dbReference type="RefSeq" id="WP_114745385.1">
    <property type="nucleotide sequence ID" value="NZ_QQAY01000004.1"/>
</dbReference>
<dbReference type="Pfam" id="PF02586">
    <property type="entry name" value="SRAP"/>
    <property type="match status" value="1"/>
</dbReference>
<dbReference type="OrthoDB" id="9782620at2"/>
<dbReference type="GO" id="GO:0008233">
    <property type="term" value="F:peptidase activity"/>
    <property type="evidence" value="ECO:0007669"/>
    <property type="project" value="UniProtKB-KW"/>
</dbReference>
<evidence type="ECO:0000313" key="9">
    <source>
        <dbReference type="EMBL" id="RDI43074.1"/>
    </source>
</evidence>
<keyword evidence="4 8" id="KW-0378">Hydrolase</keyword>
<evidence type="ECO:0000256" key="8">
    <source>
        <dbReference type="RuleBase" id="RU364100"/>
    </source>
</evidence>
<dbReference type="GO" id="GO:0106300">
    <property type="term" value="P:protein-DNA covalent cross-linking repair"/>
    <property type="evidence" value="ECO:0007669"/>
    <property type="project" value="InterPro"/>
</dbReference>
<proteinExistence type="inferred from homology"/>
<evidence type="ECO:0000256" key="7">
    <source>
        <dbReference type="ARBA" id="ARBA00023239"/>
    </source>
</evidence>
<keyword evidence="7" id="KW-0456">Lyase</keyword>
<dbReference type="InterPro" id="IPR036590">
    <property type="entry name" value="SRAP-like"/>
</dbReference>
<dbReference type="SUPFAM" id="SSF143081">
    <property type="entry name" value="BB1717-like"/>
    <property type="match status" value="1"/>
</dbReference>
<sequence>MCGRYTLNASKEDLIEQFLLDDFPELFEPSYNIAPTQNVLGAVQKKNERKAGYIKWGLVPYWVKDMKKWKPLINARAESIEEKPSYNKLLEKRRMIILADSFYEWSTIDGSKQPYRIQLKEKRPFAFAALWDRNNEDTTCTIITTEANEDMAGIHERMPVILKDDSAIHHWLSDSPFHDVKHLLIPIEDGSLTNYAVSSLVNSTRNVSKECIKKSNKHKKYS</sequence>
<dbReference type="GO" id="GO:0003697">
    <property type="term" value="F:single-stranded DNA binding"/>
    <property type="evidence" value="ECO:0007669"/>
    <property type="project" value="InterPro"/>
</dbReference>
<name>A0A370GL25_9BACI</name>
<keyword evidence="10" id="KW-1185">Reference proteome</keyword>
<evidence type="ECO:0000256" key="4">
    <source>
        <dbReference type="ARBA" id="ARBA00022801"/>
    </source>
</evidence>
<evidence type="ECO:0000313" key="10">
    <source>
        <dbReference type="Proteomes" id="UP000255326"/>
    </source>
</evidence>
<accession>A0A370GL25</accession>
<organism evidence="9 10">
    <name type="scientific">Falsibacillus pallidus</name>
    <dbReference type="NCBI Taxonomy" id="493781"/>
    <lineage>
        <taxon>Bacteria</taxon>
        <taxon>Bacillati</taxon>
        <taxon>Bacillota</taxon>
        <taxon>Bacilli</taxon>
        <taxon>Bacillales</taxon>
        <taxon>Bacillaceae</taxon>
        <taxon>Falsibacillus</taxon>
    </lineage>
</organism>
<gene>
    <name evidence="9" type="ORF">DFR59_104125</name>
</gene>
<dbReference type="EC" id="3.4.-.-" evidence="8"/>
<dbReference type="PANTHER" id="PTHR13604">
    <property type="entry name" value="DC12-RELATED"/>
    <property type="match status" value="1"/>
</dbReference>
<evidence type="ECO:0000256" key="5">
    <source>
        <dbReference type="ARBA" id="ARBA00023124"/>
    </source>
</evidence>
<comment type="caution">
    <text evidence="9">The sequence shown here is derived from an EMBL/GenBank/DDBJ whole genome shotgun (WGS) entry which is preliminary data.</text>
</comment>
<protein>
    <recommendedName>
        <fullName evidence="8">Abasic site processing protein</fullName>
        <ecNumber evidence="8">3.4.-.-</ecNumber>
    </recommendedName>
</protein>
<evidence type="ECO:0000256" key="1">
    <source>
        <dbReference type="ARBA" id="ARBA00008136"/>
    </source>
</evidence>
<keyword evidence="3" id="KW-0227">DNA damage</keyword>
<keyword evidence="2 8" id="KW-0645">Protease</keyword>
<keyword evidence="5" id="KW-0190">Covalent protein-DNA linkage</keyword>